<dbReference type="FunFam" id="3.30.200.20:FF:001054">
    <property type="entry name" value="Serine/threonine-protein kinase WNK1"/>
    <property type="match status" value="1"/>
</dbReference>
<gene>
    <name evidence="18" type="ORF">M514_06491</name>
</gene>
<dbReference type="CDD" id="cd13983">
    <property type="entry name" value="STKc_WNK"/>
    <property type="match status" value="1"/>
</dbReference>
<dbReference type="GO" id="GO:0004674">
    <property type="term" value="F:protein serine/threonine kinase activity"/>
    <property type="evidence" value="ECO:0007669"/>
    <property type="project" value="UniProtKB-KW"/>
</dbReference>
<dbReference type="Gene3D" id="3.10.20.90">
    <property type="entry name" value="Phosphatidylinositol 3-kinase Catalytic Subunit, Chain A, domain 1"/>
    <property type="match status" value="1"/>
</dbReference>
<evidence type="ECO:0000256" key="1">
    <source>
        <dbReference type="ARBA" id="ARBA00001946"/>
    </source>
</evidence>
<protein>
    <recommendedName>
        <fullName evidence="3">non-specific serine/threonine protein kinase</fullName>
        <ecNumber evidence="3">2.7.11.1</ecNumber>
    </recommendedName>
</protein>
<dbReference type="GO" id="GO:0140694">
    <property type="term" value="P:membraneless organelle assembly"/>
    <property type="evidence" value="ECO:0007669"/>
    <property type="project" value="UniProtKB-ARBA"/>
</dbReference>
<feature type="compositionally biased region" description="Basic and acidic residues" evidence="16">
    <location>
        <begin position="1008"/>
        <end position="1025"/>
    </location>
</feature>
<dbReference type="EC" id="2.7.11.1" evidence="3"/>
<organism evidence="18">
    <name type="scientific">Trichuris suis</name>
    <name type="common">pig whipworm</name>
    <dbReference type="NCBI Taxonomy" id="68888"/>
    <lineage>
        <taxon>Eukaryota</taxon>
        <taxon>Metazoa</taxon>
        <taxon>Ecdysozoa</taxon>
        <taxon>Nematoda</taxon>
        <taxon>Enoplea</taxon>
        <taxon>Dorylaimia</taxon>
        <taxon>Trichinellida</taxon>
        <taxon>Trichuridae</taxon>
        <taxon>Trichuris</taxon>
    </lineage>
</organism>
<feature type="region of interest" description="Disordered" evidence="16">
    <location>
        <begin position="922"/>
        <end position="949"/>
    </location>
</feature>
<dbReference type="GO" id="GO:0006884">
    <property type="term" value="P:cell volume homeostasis"/>
    <property type="evidence" value="ECO:0007669"/>
    <property type="project" value="UniProtKB-ARBA"/>
</dbReference>
<comment type="catalytic activity">
    <reaction evidence="13">
        <text>L-seryl-[protein] + ATP = O-phospho-L-seryl-[protein] + ADP + H(+)</text>
        <dbReference type="Rhea" id="RHEA:17989"/>
        <dbReference type="Rhea" id="RHEA-COMP:9863"/>
        <dbReference type="Rhea" id="RHEA-COMP:11604"/>
        <dbReference type="ChEBI" id="CHEBI:15378"/>
        <dbReference type="ChEBI" id="CHEBI:29999"/>
        <dbReference type="ChEBI" id="CHEBI:30616"/>
        <dbReference type="ChEBI" id="CHEBI:83421"/>
        <dbReference type="ChEBI" id="CHEBI:456216"/>
        <dbReference type="EC" id="2.7.11.1"/>
    </reaction>
</comment>
<comment type="similarity">
    <text evidence="14">Belongs to the protein kinase superfamily. Ser/Thr protein kinase family. WNK subfamily.</text>
</comment>
<dbReference type="SUPFAM" id="SSF56112">
    <property type="entry name" value="Protein kinase-like (PK-like)"/>
    <property type="match status" value="1"/>
</dbReference>
<evidence type="ECO:0000256" key="2">
    <source>
        <dbReference type="ARBA" id="ARBA00004496"/>
    </source>
</evidence>
<keyword evidence="11 15" id="KW-0175">Coiled coil</keyword>
<dbReference type="InterPro" id="IPR008271">
    <property type="entry name" value="Ser/Thr_kinase_AS"/>
</dbReference>
<dbReference type="SMART" id="SM00220">
    <property type="entry name" value="S_TKc"/>
    <property type="match status" value="1"/>
</dbReference>
<evidence type="ECO:0000259" key="17">
    <source>
        <dbReference type="PROSITE" id="PS50011"/>
    </source>
</evidence>
<name>A0A085N302_9BILA</name>
<dbReference type="InterPro" id="IPR056865">
    <property type="entry name" value="CCTL2_WNK"/>
</dbReference>
<dbReference type="PROSITE" id="PS50011">
    <property type="entry name" value="PROTEIN_KINASE_DOM"/>
    <property type="match status" value="1"/>
</dbReference>
<dbReference type="PANTHER" id="PTHR13902">
    <property type="entry name" value="SERINE/THREONINE-PROTEIN KINASE WNK WITH NO LYSINE -RELATED"/>
    <property type="match status" value="1"/>
</dbReference>
<sequence>MSGSRCEEANTGREDASISYRASNAESDGTAGAQGAVSTETTSKIHASGGRLRCYSCFTPVNSASSVAWRKPDKLTSSASPMDLSKKRKFALKKMEAYTISENADFFGAEEKNRIKQLEDDWGKKLLHRRRRNLRSRQTSGDKQHVVPEIGSLPSSPGGQRTEDLAVSTEQLSATPKIIEEQAEERETEELHDDDSELLEEHPIDKSVDGRFLKFEEEIGRGSFKTVYRGLDTETGVYVAWCELQESKLSKLERQRFRDEAEMLKTLHHPNIVRFYDFWDINAGKRKCIVLVTELMTSGTLKLYIKRFKKINVKVLKSWCRQILKGLAFLHSRQPPVIHRDLKCDNIFITGTTGSVKIGDLGLATLKDKSCPKSVIGTPEFMAPEMYEENYDESVDVYAFGMCMLEMITGEYPYSECQFPVQIYKKGVKPQCFEKIPSSNPEIKEIIDRCTRPRREERYSAKDLLIHDFFMPEELIGLRLEVKDRETTVASSSNEVQFLLRVLDEKKRKEYKQKENEAVQFSFDLLNEKAEDVVREMVTAQLIQDEDYRTIVKLLQDKIGQIRKDRELYRKEQERLKENEKKAKEEAQLQLELKQLKEKKERKENVGVTEEQCVVRSDQIEQSEEGKGAIVAEEALQVPESVQGAVDNPKKNILVIEKVVRRASPQSLIVESGESKATVKDNVSVDVKSRSSEDEETDICKKPVPYHHQKSHGMKLKVIRLISDRKSPPVVSCRLETQKRSITFQFAPLTDNPRFIAEAFMESSFIDGNQAQLCSGQLEKVAQAVKDNPDAISGLLMGDDDGAPPLVCTSSSAVSSSSMNDRENISFDPKRLSQLSSSRLLSRVKIPDPGGYCTSLSNPNTADIGERSEPSFPLSASLPDFPASLKDKSSVPLSSNILSSEKNGRFVVNKVAASEPAEVAIPPVDFSSGNNAAGAQTPEVQEASPQDTDKASIVQSVAAVPAFASQDVKAEVSSVESCTLGSDRNTKEVTSASRDGLRAVASAKEVGLGERAAEADVITESKEELGPTTRSMPNTIHRTAEEGRPPVADIGELAMELSKLIDLKRDPSSSVSGKPVEQPATQSVVKSEQPPDTDDLAKPSLTVESPFKADLKSSEPQSKVSKAMKTTVGNLQPVKKEAPELSKDTLKDLVKEAKKEEELTHAEAPKLPQKDSKEALMAILSRQKDEMNTLITKHKCELAAYFAASVKDKETPPLTEGSIEKKKGLIAQKSVEDAVNLRKPLFCTTRDCGDNSPKLGKPTNTLVDVVAAPSTVNKSNALVNEFTKPSPRSAAVVTDVPAPNSRDPVTARLASVAGISLLPNGSSRKCSCPTVIDCKSHIPKPLGFNKLFMNSKKKLTGNKSPCADSTSCANN</sequence>
<dbReference type="Proteomes" id="UP000030758">
    <property type="component" value="Unassembled WGS sequence"/>
</dbReference>
<evidence type="ECO:0000256" key="13">
    <source>
        <dbReference type="ARBA" id="ARBA00048679"/>
    </source>
</evidence>
<accession>A0A085N302</accession>
<dbReference type="InterPro" id="IPR000719">
    <property type="entry name" value="Prot_kinase_dom"/>
</dbReference>
<reference evidence="18" key="1">
    <citation type="journal article" date="2014" name="Nat. Genet.">
        <title>Genome and transcriptome of the porcine whipworm Trichuris suis.</title>
        <authorList>
            <person name="Jex A.R."/>
            <person name="Nejsum P."/>
            <person name="Schwarz E.M."/>
            <person name="Hu L."/>
            <person name="Young N.D."/>
            <person name="Hall R.S."/>
            <person name="Korhonen P.K."/>
            <person name="Liao S."/>
            <person name="Thamsborg S."/>
            <person name="Xia J."/>
            <person name="Xu P."/>
            <person name="Wang S."/>
            <person name="Scheerlinck J.P."/>
            <person name="Hofmann A."/>
            <person name="Sternberg P.W."/>
            <person name="Wang J."/>
            <person name="Gasser R.B."/>
        </authorList>
    </citation>
    <scope>NUCLEOTIDE SEQUENCE [LARGE SCALE GENOMIC DNA]</scope>
    <source>
        <strain evidence="18">DCEP-RM93F</strain>
    </source>
</reference>
<evidence type="ECO:0000256" key="4">
    <source>
        <dbReference type="ARBA" id="ARBA00022473"/>
    </source>
</evidence>
<dbReference type="Gene3D" id="3.30.200.20">
    <property type="entry name" value="Phosphorylase Kinase, domain 1"/>
    <property type="match status" value="1"/>
</dbReference>
<keyword evidence="9" id="KW-0418">Kinase</keyword>
<dbReference type="GO" id="GO:0005737">
    <property type="term" value="C:cytoplasm"/>
    <property type="evidence" value="ECO:0007669"/>
    <property type="project" value="UniProtKB-SubCell"/>
</dbReference>
<evidence type="ECO:0000256" key="11">
    <source>
        <dbReference type="ARBA" id="ARBA00023054"/>
    </source>
</evidence>
<feature type="region of interest" description="Disordered" evidence="16">
    <location>
        <begin position="1008"/>
        <end position="1047"/>
    </location>
</feature>
<dbReference type="InterPro" id="IPR050588">
    <property type="entry name" value="WNK_Ser-Thr_kinase"/>
</dbReference>
<feature type="compositionally biased region" description="Basic and acidic residues" evidence="16">
    <location>
        <begin position="1"/>
        <end position="16"/>
    </location>
</feature>
<evidence type="ECO:0000313" key="18">
    <source>
        <dbReference type="EMBL" id="KFD63848.1"/>
    </source>
</evidence>
<feature type="region of interest" description="Disordered" evidence="16">
    <location>
        <begin position="1"/>
        <end position="40"/>
    </location>
</feature>
<keyword evidence="10" id="KW-0067">ATP-binding</keyword>
<keyword evidence="7" id="KW-0808">Transferase</keyword>
<keyword evidence="6" id="KW-0723">Serine/threonine-protein kinase</keyword>
<evidence type="ECO:0000256" key="5">
    <source>
        <dbReference type="ARBA" id="ARBA00022490"/>
    </source>
</evidence>
<dbReference type="PROSITE" id="PS00108">
    <property type="entry name" value="PROTEIN_KINASE_ST"/>
    <property type="match status" value="1"/>
</dbReference>
<evidence type="ECO:0000256" key="12">
    <source>
        <dbReference type="ARBA" id="ARBA00047899"/>
    </source>
</evidence>
<feature type="domain" description="Protein kinase" evidence="17">
    <location>
        <begin position="213"/>
        <end position="470"/>
    </location>
</feature>
<dbReference type="GO" id="GO:0005524">
    <property type="term" value="F:ATP binding"/>
    <property type="evidence" value="ECO:0007669"/>
    <property type="project" value="UniProtKB-KW"/>
</dbReference>
<evidence type="ECO:0000256" key="7">
    <source>
        <dbReference type="ARBA" id="ARBA00022679"/>
    </source>
</evidence>
<feature type="compositionally biased region" description="Basic and acidic residues" evidence="16">
    <location>
        <begin position="1134"/>
        <end position="1143"/>
    </location>
</feature>
<dbReference type="GO" id="GO:0140693">
    <property type="term" value="F:molecular condensate scaffold activity"/>
    <property type="evidence" value="ECO:0007669"/>
    <property type="project" value="UniProtKB-ARBA"/>
</dbReference>
<dbReference type="Pfam" id="PF00069">
    <property type="entry name" value="Pkinase"/>
    <property type="match status" value="1"/>
</dbReference>
<evidence type="ECO:0000256" key="15">
    <source>
        <dbReference type="SAM" id="Coils"/>
    </source>
</evidence>
<evidence type="ECO:0000256" key="9">
    <source>
        <dbReference type="ARBA" id="ARBA00022777"/>
    </source>
</evidence>
<evidence type="ECO:0000256" key="10">
    <source>
        <dbReference type="ARBA" id="ARBA00022840"/>
    </source>
</evidence>
<proteinExistence type="inferred from homology"/>
<evidence type="ECO:0000256" key="8">
    <source>
        <dbReference type="ARBA" id="ARBA00022741"/>
    </source>
</evidence>
<evidence type="ECO:0000256" key="6">
    <source>
        <dbReference type="ARBA" id="ARBA00022527"/>
    </source>
</evidence>
<feature type="region of interest" description="Disordered" evidence="16">
    <location>
        <begin position="851"/>
        <end position="873"/>
    </location>
</feature>
<dbReference type="InterPro" id="IPR011009">
    <property type="entry name" value="Kinase-like_dom_sf"/>
</dbReference>
<keyword evidence="5" id="KW-0963">Cytoplasm</keyword>
<keyword evidence="8" id="KW-0547">Nucleotide-binding</keyword>
<feature type="compositionally biased region" description="Polar residues" evidence="16">
    <location>
        <begin position="1028"/>
        <end position="1037"/>
    </location>
</feature>
<evidence type="ECO:0000256" key="3">
    <source>
        <dbReference type="ARBA" id="ARBA00012513"/>
    </source>
</evidence>
<dbReference type="FunFam" id="1.10.510.10:FF:000006">
    <property type="entry name" value="Serine/threonine-protein kinase WNK1 isoform 2"/>
    <property type="match status" value="1"/>
</dbReference>
<evidence type="ECO:0000256" key="14">
    <source>
        <dbReference type="ARBA" id="ARBA00061662"/>
    </source>
</evidence>
<keyword evidence="4" id="KW-0217">Developmental protein</keyword>
<dbReference type="GO" id="GO:0071474">
    <property type="term" value="P:cellular hyperosmotic response"/>
    <property type="evidence" value="ECO:0007669"/>
    <property type="project" value="UniProtKB-ARBA"/>
</dbReference>
<comment type="subcellular location">
    <subcellularLocation>
        <location evidence="2">Cytoplasm</location>
    </subcellularLocation>
</comment>
<dbReference type="EMBL" id="KL367565">
    <property type="protein sequence ID" value="KFD63848.1"/>
    <property type="molecule type" value="Genomic_DNA"/>
</dbReference>
<dbReference type="Pfam" id="PF12202">
    <property type="entry name" value="OSR1_C"/>
    <property type="match status" value="1"/>
</dbReference>
<evidence type="ECO:0000256" key="16">
    <source>
        <dbReference type="SAM" id="MobiDB-lite"/>
    </source>
</evidence>
<comment type="catalytic activity">
    <reaction evidence="12">
        <text>L-threonyl-[protein] + ATP = O-phospho-L-threonyl-[protein] + ADP + H(+)</text>
        <dbReference type="Rhea" id="RHEA:46608"/>
        <dbReference type="Rhea" id="RHEA-COMP:11060"/>
        <dbReference type="Rhea" id="RHEA-COMP:11605"/>
        <dbReference type="ChEBI" id="CHEBI:15378"/>
        <dbReference type="ChEBI" id="CHEBI:30013"/>
        <dbReference type="ChEBI" id="CHEBI:30616"/>
        <dbReference type="ChEBI" id="CHEBI:61977"/>
        <dbReference type="ChEBI" id="CHEBI:456216"/>
        <dbReference type="EC" id="2.7.11.1"/>
    </reaction>
</comment>
<comment type="cofactor">
    <cofactor evidence="1">
        <name>Mg(2+)</name>
        <dbReference type="ChEBI" id="CHEBI:18420"/>
    </cofactor>
</comment>
<dbReference type="InterPro" id="IPR024678">
    <property type="entry name" value="Kinase_OSR1/WNK_CCT"/>
</dbReference>
<dbReference type="Pfam" id="PF24889">
    <property type="entry name" value="CCTL2_WNK"/>
    <property type="match status" value="1"/>
</dbReference>
<feature type="coiled-coil region" evidence="15">
    <location>
        <begin position="552"/>
        <end position="606"/>
    </location>
</feature>
<feature type="region of interest" description="Disordered" evidence="16">
    <location>
        <begin position="131"/>
        <end position="176"/>
    </location>
</feature>
<dbReference type="Gene3D" id="1.10.510.10">
    <property type="entry name" value="Transferase(Phosphotransferase) domain 1"/>
    <property type="match status" value="1"/>
</dbReference>
<feature type="region of interest" description="Disordered" evidence="16">
    <location>
        <begin position="1064"/>
        <end position="1143"/>
    </location>
</feature>